<dbReference type="SUPFAM" id="SSF55194">
    <property type="entry name" value="Ribosome recycling factor, RRF"/>
    <property type="match status" value="1"/>
</dbReference>
<protein>
    <submittedName>
        <fullName evidence="4">Ribosome-recycling factor</fullName>
    </submittedName>
</protein>
<organism evidence="4 5">
    <name type="scientific">Candidatus Phytoplasma sacchari</name>
    <dbReference type="NCBI Taxonomy" id="2609813"/>
    <lineage>
        <taxon>Bacteria</taxon>
        <taxon>Bacillati</taxon>
        <taxon>Mycoplasmatota</taxon>
        <taxon>Mollicutes</taxon>
        <taxon>Acholeplasmatales</taxon>
        <taxon>Acholeplasmataceae</taxon>
        <taxon>Candidatus Phytoplasma</taxon>
        <taxon>16SrXI (Rice yellow dwarf group)</taxon>
    </lineage>
</organism>
<dbReference type="InterPro" id="IPR002661">
    <property type="entry name" value="Ribosome_recyc_fac"/>
</dbReference>
<evidence type="ECO:0000259" key="3">
    <source>
        <dbReference type="Pfam" id="PF01765"/>
    </source>
</evidence>
<sequence length="185" mass="21499">MQDLCHEILDKLEIKMNYTHNLMLEKFKSIRTGVANPQILDQIKIVCYQEKMLLKDVSIISVVKGNQICINPFDKNLIPEIIKSILTSKLGITPQNDGITIKLIFPQPTEESRLLLIKEIESIAEETKVSVRNIRRDGNDKIKKIKLDKSSEKFFLDKVQNLHNKWIKNIEQDKIKKSKDLFRVS</sequence>
<accession>A0ABY7M312</accession>
<dbReference type="Pfam" id="PF01765">
    <property type="entry name" value="RRF"/>
    <property type="match status" value="1"/>
</dbReference>
<dbReference type="EMBL" id="CP115156">
    <property type="protein sequence ID" value="WBL31462.1"/>
    <property type="molecule type" value="Genomic_DNA"/>
</dbReference>
<dbReference type="PANTHER" id="PTHR20982">
    <property type="entry name" value="RIBOSOME RECYCLING FACTOR"/>
    <property type="match status" value="1"/>
</dbReference>
<dbReference type="Gene3D" id="3.30.1360.40">
    <property type="match status" value="1"/>
</dbReference>
<keyword evidence="5" id="KW-1185">Reference proteome</keyword>
<reference evidence="4" key="1">
    <citation type="submission" date="2022-12" db="EMBL/GenBank/DDBJ databases">
        <title>Genomic Characterization of Candidatus Phytoplasma sacchari in China.</title>
        <authorList>
            <person name="Zhang R.-Y."/>
        </authorList>
    </citation>
    <scope>NUCLEOTIDE SEQUENCE [LARGE SCALE GENOMIC DNA]</scope>
    <source>
        <strain evidence="4">SCWL1</strain>
    </source>
</reference>
<gene>
    <name evidence="4" type="ORF">O7R10_00110</name>
</gene>
<dbReference type="InterPro" id="IPR036191">
    <property type="entry name" value="RRF_sf"/>
</dbReference>
<dbReference type="Gene3D" id="1.10.132.20">
    <property type="entry name" value="Ribosome-recycling factor"/>
    <property type="match status" value="1"/>
</dbReference>
<evidence type="ECO:0000313" key="5">
    <source>
        <dbReference type="Proteomes" id="UP001210120"/>
    </source>
</evidence>
<evidence type="ECO:0000256" key="1">
    <source>
        <dbReference type="ARBA" id="ARBA00005912"/>
    </source>
</evidence>
<proteinExistence type="inferred from homology"/>
<name>A0ABY7M312_9MOLU</name>
<keyword evidence="2" id="KW-0648">Protein biosynthesis</keyword>
<evidence type="ECO:0000256" key="2">
    <source>
        <dbReference type="ARBA" id="ARBA00022917"/>
    </source>
</evidence>
<dbReference type="Proteomes" id="UP001210120">
    <property type="component" value="Chromosome"/>
</dbReference>
<dbReference type="InterPro" id="IPR023584">
    <property type="entry name" value="Ribosome_recyc_fac_dom"/>
</dbReference>
<dbReference type="PANTHER" id="PTHR20982:SF3">
    <property type="entry name" value="MITOCHONDRIAL RIBOSOME RECYCLING FACTOR PSEUDO 1"/>
    <property type="match status" value="1"/>
</dbReference>
<evidence type="ECO:0000313" key="4">
    <source>
        <dbReference type="EMBL" id="WBL31462.1"/>
    </source>
</evidence>
<feature type="domain" description="Ribosome recycling factor" evidence="3">
    <location>
        <begin position="25"/>
        <end position="181"/>
    </location>
</feature>
<comment type="similarity">
    <text evidence="1">Belongs to the RRF family.</text>
</comment>